<dbReference type="Proteomes" id="UP000319103">
    <property type="component" value="Unassembled WGS sequence"/>
</dbReference>
<comment type="caution">
    <text evidence="2">The sequence shown here is derived from an EMBL/GenBank/DDBJ whole genome shotgun (WGS) entry which is preliminary data.</text>
</comment>
<name>A0A540W5Y9_9ACTN</name>
<reference evidence="2 3" key="1">
    <citation type="submission" date="2019-06" db="EMBL/GenBank/DDBJ databases">
        <title>Description of Kitasatospora acidophila sp. nov. isolated from pine grove soil, and reclassification of Streptomyces novaecaesareae to Kitasatospora novaeceasareae comb. nov.</title>
        <authorList>
            <person name="Kim M.J."/>
        </authorList>
    </citation>
    <scope>NUCLEOTIDE SEQUENCE [LARGE SCALE GENOMIC DNA]</scope>
    <source>
        <strain evidence="2 3">MMS16-CNU292</strain>
    </source>
</reference>
<proteinExistence type="predicted"/>
<feature type="compositionally biased region" description="Low complexity" evidence="1">
    <location>
        <begin position="38"/>
        <end position="49"/>
    </location>
</feature>
<organism evidence="2 3">
    <name type="scientific">Kitasatospora acidiphila</name>
    <dbReference type="NCBI Taxonomy" id="2567942"/>
    <lineage>
        <taxon>Bacteria</taxon>
        <taxon>Bacillati</taxon>
        <taxon>Actinomycetota</taxon>
        <taxon>Actinomycetes</taxon>
        <taxon>Kitasatosporales</taxon>
        <taxon>Streptomycetaceae</taxon>
        <taxon>Kitasatospora</taxon>
    </lineage>
</organism>
<keyword evidence="3" id="KW-1185">Reference proteome</keyword>
<dbReference type="EMBL" id="VIGB01000003">
    <property type="protein sequence ID" value="TQF03774.1"/>
    <property type="molecule type" value="Genomic_DNA"/>
</dbReference>
<protein>
    <submittedName>
        <fullName evidence="2">Uncharacterized protein</fullName>
    </submittedName>
</protein>
<gene>
    <name evidence="2" type="ORF">E6W39_17995</name>
</gene>
<sequence length="146" mass="15349">MMAFVALLVGLVGLVTAVLARRQVRRLEAAVAELRGHPAPAAPGRRTPAVTMTKTAPLPKATEAAPISRDTMLAVVHQQLAGLEHQRRAAQSVLVPEDALPHTPQSPQPPTDDDGLPRLAPPPPGRWTPPPGCRRPAAASGSTTRV</sequence>
<evidence type="ECO:0000256" key="1">
    <source>
        <dbReference type="SAM" id="MobiDB-lite"/>
    </source>
</evidence>
<feature type="region of interest" description="Disordered" evidence="1">
    <location>
        <begin position="38"/>
        <end position="65"/>
    </location>
</feature>
<feature type="region of interest" description="Disordered" evidence="1">
    <location>
        <begin position="85"/>
        <end position="146"/>
    </location>
</feature>
<dbReference type="AlphaFoldDB" id="A0A540W5Y9"/>
<evidence type="ECO:0000313" key="2">
    <source>
        <dbReference type="EMBL" id="TQF03774.1"/>
    </source>
</evidence>
<evidence type="ECO:0000313" key="3">
    <source>
        <dbReference type="Proteomes" id="UP000319103"/>
    </source>
</evidence>
<feature type="compositionally biased region" description="Pro residues" evidence="1">
    <location>
        <begin position="119"/>
        <end position="133"/>
    </location>
</feature>
<accession>A0A540W5Y9</accession>